<comment type="caution">
    <text evidence="3">The sequence shown here is derived from an EMBL/GenBank/DDBJ whole genome shotgun (WGS) entry which is preliminary data.</text>
</comment>
<dbReference type="EMBL" id="JASNQZ010000015">
    <property type="protein sequence ID" value="KAL0946612.1"/>
    <property type="molecule type" value="Genomic_DNA"/>
</dbReference>
<dbReference type="SUPFAM" id="SSF81383">
    <property type="entry name" value="F-box domain"/>
    <property type="match status" value="1"/>
</dbReference>
<gene>
    <name evidence="3" type="ORF">HGRIS_012809</name>
</gene>
<name>A0ABR3ITJ6_9AGAR</name>
<dbReference type="CDD" id="cd09917">
    <property type="entry name" value="F-box_SF"/>
    <property type="match status" value="1"/>
</dbReference>
<protein>
    <recommendedName>
        <fullName evidence="2">F-box domain-containing protein</fullName>
    </recommendedName>
</protein>
<dbReference type="InterPro" id="IPR001810">
    <property type="entry name" value="F-box_dom"/>
</dbReference>
<feature type="domain" description="F-box" evidence="2">
    <location>
        <begin position="39"/>
        <end position="88"/>
    </location>
</feature>
<evidence type="ECO:0000256" key="1">
    <source>
        <dbReference type="SAM" id="MobiDB-lite"/>
    </source>
</evidence>
<evidence type="ECO:0000313" key="3">
    <source>
        <dbReference type="EMBL" id="KAL0946612.1"/>
    </source>
</evidence>
<dbReference type="Proteomes" id="UP001556367">
    <property type="component" value="Unassembled WGS sequence"/>
</dbReference>
<sequence>MSPADANKENEPTARPVAKRRKTTASTSRKSSGKKKGILKYLPEMPLEILFETFRYLYPLDLLRLARTTKALRRILMHRSAVSLWKSAQANLEGFPEAPPGLSEPAFANLAFDTHCHFCGCLRASKLIWMCKVRSCNRCLEARIIDYTDLIYVPKYYTRLPTEESWSPRHLLPVFEFKRKNRRYENNVCFREDAEALCAAFDLVKHDALAYERLTGVFLKRMVDRYNHLEKCLRWECISFNARGAELDKIQDQRRKDIFLRLAAAGWDEELKYLQPSDKEVLENHPFVAQCKKLTDRAWKDWAPIMNAEMAEIKIRRLAAERAVVIDARRKMFARAVKKFAKANPTNEFSPNVADLYFMDEVAHVRVIIEDTPPTTEVTPGELDTFVDTLPELYLQWRTSMKQKLLAIVKQHQKVFLGNESDDSVDLVIGLLRCEICGMNFPFSLAQDHTRPDTTPDI</sequence>
<reference evidence="4" key="1">
    <citation type="submission" date="2024-06" db="EMBL/GenBank/DDBJ databases">
        <title>Multi-omics analyses provide insights into the biosynthesis of the anticancer antibiotic pleurotin in Hohenbuehelia grisea.</title>
        <authorList>
            <person name="Weaver J.A."/>
            <person name="Alberti F."/>
        </authorList>
    </citation>
    <scope>NUCLEOTIDE SEQUENCE [LARGE SCALE GENOMIC DNA]</scope>
    <source>
        <strain evidence="4">T-177</strain>
    </source>
</reference>
<proteinExistence type="predicted"/>
<evidence type="ECO:0000259" key="2">
    <source>
        <dbReference type="PROSITE" id="PS50181"/>
    </source>
</evidence>
<feature type="region of interest" description="Disordered" evidence="1">
    <location>
        <begin position="1"/>
        <end position="31"/>
    </location>
</feature>
<keyword evidence="4" id="KW-1185">Reference proteome</keyword>
<feature type="compositionally biased region" description="Basic and acidic residues" evidence="1">
    <location>
        <begin position="1"/>
        <end position="12"/>
    </location>
</feature>
<dbReference type="PROSITE" id="PS50181">
    <property type="entry name" value="FBOX"/>
    <property type="match status" value="1"/>
</dbReference>
<dbReference type="InterPro" id="IPR036047">
    <property type="entry name" value="F-box-like_dom_sf"/>
</dbReference>
<accession>A0ABR3ITJ6</accession>
<evidence type="ECO:0000313" key="4">
    <source>
        <dbReference type="Proteomes" id="UP001556367"/>
    </source>
</evidence>
<organism evidence="3 4">
    <name type="scientific">Hohenbuehelia grisea</name>
    <dbReference type="NCBI Taxonomy" id="104357"/>
    <lineage>
        <taxon>Eukaryota</taxon>
        <taxon>Fungi</taxon>
        <taxon>Dikarya</taxon>
        <taxon>Basidiomycota</taxon>
        <taxon>Agaricomycotina</taxon>
        <taxon>Agaricomycetes</taxon>
        <taxon>Agaricomycetidae</taxon>
        <taxon>Agaricales</taxon>
        <taxon>Pleurotineae</taxon>
        <taxon>Pleurotaceae</taxon>
        <taxon>Hohenbuehelia</taxon>
    </lineage>
</organism>